<gene>
    <name evidence="1" type="ORF">ACFQJ9_05900</name>
</gene>
<keyword evidence="2" id="KW-1185">Reference proteome</keyword>
<dbReference type="EMBL" id="JBHTAR010000011">
    <property type="protein sequence ID" value="MFC7198954.1"/>
    <property type="molecule type" value="Genomic_DNA"/>
</dbReference>
<name>A0ABD5Z195_9EURY</name>
<sequence length="315" mass="36477">MSDHLSLPIRLPDEDAERFERLATLTQRVATHVLEDHWTPAHLNGIADSSHQAWKYFDEHEPFEERDPYLPSRFRRCILQKVGETLRSHADRRDAFQSIRDVLPDHKIRRIHRRHIKDQLWDDGDYLSSGYVDILIDQLNSYYDRHGVYPDTYLEMQDCPEYDNGVLPFSADDGPTSGQAVKYQYDSDTETLTIRLKTPDTLSPETRGDWSWTEYERDGYEAFHDLLTHGDLSAPEFQPARRKTGDAYYELSFPVEVEHAEPTNDADCVLALDAGMRKDMTAVVVTDDGEQLSTPQFIQFTDREKCDDFTANEPA</sequence>
<evidence type="ECO:0000313" key="2">
    <source>
        <dbReference type="Proteomes" id="UP001596447"/>
    </source>
</evidence>
<proteinExistence type="predicted"/>
<dbReference type="Proteomes" id="UP001596447">
    <property type="component" value="Unassembled WGS sequence"/>
</dbReference>
<evidence type="ECO:0000313" key="1">
    <source>
        <dbReference type="EMBL" id="MFC7198954.1"/>
    </source>
</evidence>
<protein>
    <recommendedName>
        <fullName evidence="3">Transposase</fullName>
    </recommendedName>
</protein>
<evidence type="ECO:0008006" key="3">
    <source>
        <dbReference type="Google" id="ProtNLM"/>
    </source>
</evidence>
<dbReference type="RefSeq" id="WP_382216586.1">
    <property type="nucleotide sequence ID" value="NZ_JBHTAR010000011.1"/>
</dbReference>
<organism evidence="1 2">
    <name type="scientific">Halospeciosus flavus</name>
    <dbReference type="NCBI Taxonomy" id="3032283"/>
    <lineage>
        <taxon>Archaea</taxon>
        <taxon>Methanobacteriati</taxon>
        <taxon>Methanobacteriota</taxon>
        <taxon>Stenosarchaea group</taxon>
        <taxon>Halobacteria</taxon>
        <taxon>Halobacteriales</taxon>
        <taxon>Halobacteriaceae</taxon>
        <taxon>Halospeciosus</taxon>
    </lineage>
</organism>
<dbReference type="AlphaFoldDB" id="A0ABD5Z195"/>
<accession>A0ABD5Z195</accession>
<comment type="caution">
    <text evidence="1">The sequence shown here is derived from an EMBL/GenBank/DDBJ whole genome shotgun (WGS) entry which is preliminary data.</text>
</comment>
<reference evidence="1 2" key="1">
    <citation type="journal article" date="2019" name="Int. J. Syst. Evol. Microbiol.">
        <title>The Global Catalogue of Microorganisms (GCM) 10K type strain sequencing project: providing services to taxonomists for standard genome sequencing and annotation.</title>
        <authorList>
            <consortium name="The Broad Institute Genomics Platform"/>
            <consortium name="The Broad Institute Genome Sequencing Center for Infectious Disease"/>
            <person name="Wu L."/>
            <person name="Ma J."/>
        </authorList>
    </citation>
    <scope>NUCLEOTIDE SEQUENCE [LARGE SCALE GENOMIC DNA]</scope>
    <source>
        <strain evidence="1 2">XZGYJ-43</strain>
    </source>
</reference>